<evidence type="ECO:0000256" key="1">
    <source>
        <dbReference type="ARBA" id="ARBA00005417"/>
    </source>
</evidence>
<feature type="region of interest" description="Disordered" evidence="5">
    <location>
        <begin position="1"/>
        <end position="21"/>
    </location>
</feature>
<dbReference type="Proteomes" id="UP001239215">
    <property type="component" value="Unassembled WGS sequence"/>
</dbReference>
<evidence type="ECO:0000313" key="7">
    <source>
        <dbReference type="EMBL" id="MDQ1105276.1"/>
    </source>
</evidence>
<dbReference type="InterPro" id="IPR050153">
    <property type="entry name" value="Metal_Ion_Import_ABC"/>
</dbReference>
<dbReference type="SMART" id="SM00382">
    <property type="entry name" value="AAA"/>
    <property type="match status" value="1"/>
</dbReference>
<comment type="similarity">
    <text evidence="1">Belongs to the ABC transporter superfamily.</text>
</comment>
<dbReference type="SUPFAM" id="SSF52540">
    <property type="entry name" value="P-loop containing nucleoside triphosphate hydrolases"/>
    <property type="match status" value="1"/>
</dbReference>
<dbReference type="InterPro" id="IPR027417">
    <property type="entry name" value="P-loop_NTPase"/>
</dbReference>
<keyword evidence="4 7" id="KW-0067">ATP-binding</keyword>
<gene>
    <name evidence="7" type="ORF">QE405_002560</name>
</gene>
<name>A0AAJ1X1V0_9ACTN</name>
<keyword evidence="3" id="KW-0547">Nucleotide-binding</keyword>
<dbReference type="AlphaFoldDB" id="A0AAJ1X1V0"/>
<comment type="caution">
    <text evidence="7">The sequence shown here is derived from an EMBL/GenBank/DDBJ whole genome shotgun (WGS) entry which is preliminary data.</text>
</comment>
<sequence length="278" mass="29446">MTTTDLAPASQDAPGSADGRPPVLELAGVTLRRAGKEILHGIDLRVEAGEHWAVLGPNGAGKSTVLSLCGANQHPTTGTVHVLGHRLGRIELQALRRMIGHVDPRHRVASPLTVEQVVLTGLTGSADLPRRWEPTPDQAEHARELIASVGMGDRAGLRWPTLSQGERGRALIARALVGRPQLLLLDEPTTGLDLAARERFLTALDGVVAEQPTTSTLLVTHHLEELPSTTSHAALLRDGAIVAAGPVDEVLTSAGVSEAFAHPIRVERTHGRWHASGA</sequence>
<dbReference type="PANTHER" id="PTHR42734:SF5">
    <property type="entry name" value="IRON TRANSPORT SYSTEM ATP-BINDING PROTEIN HI_0361-RELATED"/>
    <property type="match status" value="1"/>
</dbReference>
<protein>
    <submittedName>
        <fullName evidence="7">Iron complex transport system ATP-binding protein</fullName>
    </submittedName>
</protein>
<feature type="domain" description="ABC transporter" evidence="6">
    <location>
        <begin position="24"/>
        <end position="263"/>
    </location>
</feature>
<evidence type="ECO:0000256" key="4">
    <source>
        <dbReference type="ARBA" id="ARBA00022840"/>
    </source>
</evidence>
<evidence type="ECO:0000256" key="3">
    <source>
        <dbReference type="ARBA" id="ARBA00022741"/>
    </source>
</evidence>
<dbReference type="RefSeq" id="WP_307201350.1">
    <property type="nucleotide sequence ID" value="NZ_JAUTAN010000001.1"/>
</dbReference>
<dbReference type="PROSITE" id="PS50893">
    <property type="entry name" value="ABC_TRANSPORTER_2"/>
    <property type="match status" value="1"/>
</dbReference>
<proteinExistence type="inferred from homology"/>
<evidence type="ECO:0000256" key="2">
    <source>
        <dbReference type="ARBA" id="ARBA00022448"/>
    </source>
</evidence>
<reference evidence="7" key="1">
    <citation type="submission" date="2023-07" db="EMBL/GenBank/DDBJ databases">
        <title>Functional and genomic diversity of the sorghum phyllosphere microbiome.</title>
        <authorList>
            <person name="Shade A."/>
        </authorList>
    </citation>
    <scope>NUCLEOTIDE SEQUENCE</scope>
    <source>
        <strain evidence="7">SORGH_AS_1067</strain>
    </source>
</reference>
<dbReference type="Gene3D" id="3.40.50.300">
    <property type="entry name" value="P-loop containing nucleotide triphosphate hydrolases"/>
    <property type="match status" value="1"/>
</dbReference>
<evidence type="ECO:0000259" key="6">
    <source>
        <dbReference type="PROSITE" id="PS50893"/>
    </source>
</evidence>
<organism evidence="7 8">
    <name type="scientific">Nocardioides zeae</name>
    <dbReference type="NCBI Taxonomy" id="1457234"/>
    <lineage>
        <taxon>Bacteria</taxon>
        <taxon>Bacillati</taxon>
        <taxon>Actinomycetota</taxon>
        <taxon>Actinomycetes</taxon>
        <taxon>Propionibacteriales</taxon>
        <taxon>Nocardioidaceae</taxon>
        <taxon>Nocardioides</taxon>
    </lineage>
</organism>
<dbReference type="Pfam" id="PF00005">
    <property type="entry name" value="ABC_tran"/>
    <property type="match status" value="1"/>
</dbReference>
<dbReference type="GO" id="GO:0005524">
    <property type="term" value="F:ATP binding"/>
    <property type="evidence" value="ECO:0007669"/>
    <property type="project" value="UniProtKB-KW"/>
</dbReference>
<keyword evidence="2" id="KW-0813">Transport</keyword>
<evidence type="ECO:0000256" key="5">
    <source>
        <dbReference type="SAM" id="MobiDB-lite"/>
    </source>
</evidence>
<dbReference type="InterPro" id="IPR003593">
    <property type="entry name" value="AAA+_ATPase"/>
</dbReference>
<dbReference type="InterPro" id="IPR003439">
    <property type="entry name" value="ABC_transporter-like_ATP-bd"/>
</dbReference>
<dbReference type="GO" id="GO:0016887">
    <property type="term" value="F:ATP hydrolysis activity"/>
    <property type="evidence" value="ECO:0007669"/>
    <property type="project" value="InterPro"/>
</dbReference>
<accession>A0AAJ1X1V0</accession>
<evidence type="ECO:0000313" key="8">
    <source>
        <dbReference type="Proteomes" id="UP001239215"/>
    </source>
</evidence>
<dbReference type="PANTHER" id="PTHR42734">
    <property type="entry name" value="METAL TRANSPORT SYSTEM ATP-BINDING PROTEIN TM_0124-RELATED"/>
    <property type="match status" value="1"/>
</dbReference>
<dbReference type="EMBL" id="JAUTAN010000001">
    <property type="protein sequence ID" value="MDQ1105276.1"/>
    <property type="molecule type" value="Genomic_DNA"/>
</dbReference>